<dbReference type="VEuPathDB" id="GiardiaDB:GL50581_1022"/>
<sequence>VVKSLSEKMPFPGLFRSSNYPGEYAHLAQDAEAVLNDKAYDSFNLVSQHNLTPHTSLTTMLTTSHRGPPKITESLSIAGPRGSFRGSVDSQGTLSGSYTTSILPGPRYHNAARLRLLGDVHSFSAEKSKKVMATGRAELHVEGGDYSLSGLYSLPGHIIAGSYLQGFGDRIAVGCEIVRPPQTDPSVKPGASPIAMAAGGIRYTNISRERSSDPGIIATAQVNTEKTANASLLAQLSGELAVAASVNADFCGFRSPEQKGVTKDRSALSGLLNGLKKTRLSASCGFTKLLKSSQVTVNCNTYGEVCCDVRHAMQDGTVAEVIGSLDIFSGRTTVGVGLVLSEQALPRFIHKAVRKADSSSNHK</sequence>
<evidence type="ECO:0000313" key="2">
    <source>
        <dbReference type="Proteomes" id="UP000018320"/>
    </source>
</evidence>
<dbReference type="EMBL" id="AHGT01000009">
    <property type="protein sequence ID" value="ESU38747.1"/>
    <property type="molecule type" value="Genomic_DNA"/>
</dbReference>
<dbReference type="VEuPathDB" id="GiardiaDB:GL50803_0017161"/>
<evidence type="ECO:0008006" key="3">
    <source>
        <dbReference type="Google" id="ProtNLM"/>
    </source>
</evidence>
<name>V6TKB2_GIAIN</name>
<organism evidence="1 2">
    <name type="scientific">Giardia intestinalis</name>
    <name type="common">Giardia lamblia</name>
    <dbReference type="NCBI Taxonomy" id="5741"/>
    <lineage>
        <taxon>Eukaryota</taxon>
        <taxon>Metamonada</taxon>
        <taxon>Diplomonadida</taxon>
        <taxon>Hexamitidae</taxon>
        <taxon>Giardiinae</taxon>
        <taxon>Giardia</taxon>
    </lineage>
</organism>
<dbReference type="Proteomes" id="UP000018320">
    <property type="component" value="Unassembled WGS sequence"/>
</dbReference>
<comment type="caution">
    <text evidence="1">The sequence shown here is derived from an EMBL/GenBank/DDBJ whole genome shotgun (WGS) entry which is preliminary data.</text>
</comment>
<protein>
    <recommendedName>
        <fullName evidence="3">Tom40</fullName>
    </recommendedName>
</protein>
<dbReference type="VEuPathDB" id="GiardiaDB:DHA2_17161"/>
<dbReference type="VEuPathDB" id="GiardiaDB:QR46_1150"/>
<accession>V6TKB2</accession>
<proteinExistence type="predicted"/>
<dbReference type="AlphaFoldDB" id="V6TKB2"/>
<gene>
    <name evidence="1" type="ORF">DHA2_17161</name>
</gene>
<reference evidence="1 2" key="2">
    <citation type="journal article" date="2013" name="Genome Biol. Evol.">
        <title>Genome sequencing of Giardia lamblia genotypes A2 and B isolates (DH and GS) and comparative analysis with the genomes of genotypes A1 and E (WB and Pig).</title>
        <authorList>
            <person name="Adam R.D."/>
            <person name="Dahlstrom E.W."/>
            <person name="Martens C.A."/>
            <person name="Bruno D.P."/>
            <person name="Barbian K.D."/>
            <person name="Ricklefs S.M."/>
            <person name="Hernandez M.M."/>
            <person name="Narla N.P."/>
            <person name="Patel R.B."/>
            <person name="Porcella S.F."/>
            <person name="Nash T.E."/>
        </authorList>
    </citation>
    <scope>NUCLEOTIDE SEQUENCE [LARGE SCALE GENOMIC DNA]</scope>
    <source>
        <strain evidence="1 2">DH</strain>
    </source>
</reference>
<reference evidence="2" key="1">
    <citation type="submission" date="2012-02" db="EMBL/GenBank/DDBJ databases">
        <title>Genome sequencing of Giardia lamblia Genotypes A2 and B isolates (DH and GS) and comparative analysis with the genomes of Genotypes A1 and E (WB and Pig).</title>
        <authorList>
            <person name="Adam R."/>
            <person name="Dahlstrom E."/>
            <person name="Martens C."/>
            <person name="Bruno D."/>
            <person name="Barbian K."/>
            <person name="Porcella S.F."/>
            <person name="Nash T."/>
        </authorList>
    </citation>
    <scope>NUCLEOTIDE SEQUENCE</scope>
    <source>
        <strain evidence="2">DH</strain>
    </source>
</reference>
<evidence type="ECO:0000313" key="1">
    <source>
        <dbReference type="EMBL" id="ESU38747.1"/>
    </source>
</evidence>
<feature type="non-terminal residue" evidence="1">
    <location>
        <position position="1"/>
    </location>
</feature>